<keyword evidence="3" id="KW-0548">Nucleotidyltransferase</keyword>
<dbReference type="SUPFAM" id="SSF56672">
    <property type="entry name" value="DNA/RNA polymerases"/>
    <property type="match status" value="1"/>
</dbReference>
<feature type="domain" description="Reverse transcriptase" evidence="2">
    <location>
        <begin position="87"/>
        <end position="395"/>
    </location>
</feature>
<dbReference type="Pfam" id="PF00078">
    <property type="entry name" value="RVT_1"/>
    <property type="match status" value="1"/>
</dbReference>
<keyword evidence="3" id="KW-0695">RNA-directed DNA polymerase</keyword>
<sequence length="612" mass="69302">MNVCYPRRGSRARHHRASYPNTSPSQCTSQTRNILSRGVKRRGTKSEFNRETSLPRLRPPTRTAQIRLLNRNHSHSLLALLVAIFNACNKNCHFPETWKEAVIIGIPKPDKPHDLPTSYRPSSLLSGLGKLFDRVLKSRLSDHLLGNGLIINKQFGFRPNHSCPQQAFRVVEHISEGFKCKRKTVAVFSDVAKAFDKVWHAGLFYKLHQLQVPDHLVFIIYQYLTNRHFSFRDENSTSAKRLIRAGVPQGSALSPLLYSTCTNDISRPQTGGVFAAEVAGTYLSCITGACSRLFEKNVEYGISAFFLFFADDTVLYLAGSNFRQIIPRLQKAIDELTRWFQTWKIEVSPEKSAAIFFNYSRTKKKEVVPYNSPTFRINNSPIPWNHKHKYLGITLDKYLHFKDQIKRVRQNVQLYLLINALGINASVHATGDDVRAASLRPCRPKGPLPTSDSAKQLLHKSLWRTLVWTPPYYDLKRSSDRCALRAPGILLGDSARAKSPRDFLCRDAHLAASIWQSRADGIPCRTAATDEILKAPIYWGYGQETTNMLLWGFCRSMKVGHTPRTWVRGSFSVPLLPQGKTKKNKNSRRPVPAPIGDTLAFGKCVTTLRVCI</sequence>
<dbReference type="STRING" id="151549.A0A4C1ZLF5"/>
<dbReference type="PROSITE" id="PS50878">
    <property type="entry name" value="RT_POL"/>
    <property type="match status" value="1"/>
</dbReference>
<evidence type="ECO:0000313" key="4">
    <source>
        <dbReference type="Proteomes" id="UP000299102"/>
    </source>
</evidence>
<feature type="compositionally biased region" description="Polar residues" evidence="1">
    <location>
        <begin position="19"/>
        <end position="34"/>
    </location>
</feature>
<evidence type="ECO:0000256" key="1">
    <source>
        <dbReference type="SAM" id="MobiDB-lite"/>
    </source>
</evidence>
<feature type="compositionally biased region" description="Basic residues" evidence="1">
    <location>
        <begin position="8"/>
        <end position="17"/>
    </location>
</feature>
<accession>A0A4C1ZLF5</accession>
<dbReference type="OrthoDB" id="6614157at2759"/>
<reference evidence="3 4" key="1">
    <citation type="journal article" date="2019" name="Commun. Biol.">
        <title>The bagworm genome reveals a unique fibroin gene that provides high tensile strength.</title>
        <authorList>
            <person name="Kono N."/>
            <person name="Nakamura H."/>
            <person name="Ohtoshi R."/>
            <person name="Tomita M."/>
            <person name="Numata K."/>
            <person name="Arakawa K."/>
        </authorList>
    </citation>
    <scope>NUCLEOTIDE SEQUENCE [LARGE SCALE GENOMIC DNA]</scope>
</reference>
<dbReference type="CDD" id="cd01650">
    <property type="entry name" value="RT_nLTR_like"/>
    <property type="match status" value="1"/>
</dbReference>
<dbReference type="AlphaFoldDB" id="A0A4C1ZLF5"/>
<protein>
    <submittedName>
        <fullName evidence="3">Probable RNA-directed DNA polymerase from transposon BS</fullName>
    </submittedName>
</protein>
<gene>
    <name evidence="3" type="primary">RTase</name>
    <name evidence="3" type="ORF">EVAR_60646_1</name>
</gene>
<dbReference type="GO" id="GO:0003964">
    <property type="term" value="F:RNA-directed DNA polymerase activity"/>
    <property type="evidence" value="ECO:0007669"/>
    <property type="project" value="UniProtKB-KW"/>
</dbReference>
<dbReference type="PANTHER" id="PTHR19446">
    <property type="entry name" value="REVERSE TRANSCRIPTASES"/>
    <property type="match status" value="1"/>
</dbReference>
<dbReference type="InterPro" id="IPR000477">
    <property type="entry name" value="RT_dom"/>
</dbReference>
<evidence type="ECO:0000259" key="2">
    <source>
        <dbReference type="PROSITE" id="PS50878"/>
    </source>
</evidence>
<comment type="caution">
    <text evidence="3">The sequence shown here is derived from an EMBL/GenBank/DDBJ whole genome shotgun (WGS) entry which is preliminary data.</text>
</comment>
<keyword evidence="4" id="KW-1185">Reference proteome</keyword>
<name>A0A4C1ZLF5_EUMVA</name>
<dbReference type="Proteomes" id="UP000299102">
    <property type="component" value="Unassembled WGS sequence"/>
</dbReference>
<feature type="region of interest" description="Disordered" evidence="1">
    <location>
        <begin position="1"/>
        <end position="54"/>
    </location>
</feature>
<evidence type="ECO:0000313" key="3">
    <source>
        <dbReference type="EMBL" id="GBP88710.1"/>
    </source>
</evidence>
<proteinExistence type="predicted"/>
<dbReference type="EMBL" id="BGZK01001952">
    <property type="protein sequence ID" value="GBP88710.1"/>
    <property type="molecule type" value="Genomic_DNA"/>
</dbReference>
<keyword evidence="3" id="KW-0808">Transferase</keyword>
<organism evidence="3 4">
    <name type="scientific">Eumeta variegata</name>
    <name type="common">Bagworm moth</name>
    <name type="synonym">Eumeta japonica</name>
    <dbReference type="NCBI Taxonomy" id="151549"/>
    <lineage>
        <taxon>Eukaryota</taxon>
        <taxon>Metazoa</taxon>
        <taxon>Ecdysozoa</taxon>
        <taxon>Arthropoda</taxon>
        <taxon>Hexapoda</taxon>
        <taxon>Insecta</taxon>
        <taxon>Pterygota</taxon>
        <taxon>Neoptera</taxon>
        <taxon>Endopterygota</taxon>
        <taxon>Lepidoptera</taxon>
        <taxon>Glossata</taxon>
        <taxon>Ditrysia</taxon>
        <taxon>Tineoidea</taxon>
        <taxon>Psychidae</taxon>
        <taxon>Oiketicinae</taxon>
        <taxon>Eumeta</taxon>
    </lineage>
</organism>
<dbReference type="InterPro" id="IPR043502">
    <property type="entry name" value="DNA/RNA_pol_sf"/>
</dbReference>